<gene>
    <name evidence="1" type="ORF">mMyoMyo1_009268</name>
</gene>
<accession>A0A7J7T6C1</accession>
<dbReference type="Proteomes" id="UP000527355">
    <property type="component" value="Unassembled WGS sequence"/>
</dbReference>
<dbReference type="AlphaFoldDB" id="A0A7J7T6C1"/>
<reference evidence="1 2" key="1">
    <citation type="journal article" date="2020" name="Nature">
        <title>Six reference-quality genomes reveal evolution of bat adaptations.</title>
        <authorList>
            <person name="Jebb D."/>
            <person name="Huang Z."/>
            <person name="Pippel M."/>
            <person name="Hughes G.M."/>
            <person name="Lavrichenko K."/>
            <person name="Devanna P."/>
            <person name="Winkler S."/>
            <person name="Jermiin L.S."/>
            <person name="Skirmuntt E.C."/>
            <person name="Katzourakis A."/>
            <person name="Burkitt-Gray L."/>
            <person name="Ray D.A."/>
            <person name="Sullivan K.A.M."/>
            <person name="Roscito J.G."/>
            <person name="Kirilenko B.M."/>
            <person name="Davalos L.M."/>
            <person name="Corthals A.P."/>
            <person name="Power M.L."/>
            <person name="Jones G."/>
            <person name="Ransome R.D."/>
            <person name="Dechmann D.K.N."/>
            <person name="Locatelli A.G."/>
            <person name="Puechmaille S.J."/>
            <person name="Fedrigo O."/>
            <person name="Jarvis E.D."/>
            <person name="Hiller M."/>
            <person name="Vernes S.C."/>
            <person name="Myers E.W."/>
            <person name="Teeling E.C."/>
        </authorList>
    </citation>
    <scope>NUCLEOTIDE SEQUENCE [LARGE SCALE GENOMIC DNA]</scope>
    <source>
        <strain evidence="1">MMyoMyo1</strain>
        <tissue evidence="1">Flight muscle</tissue>
    </source>
</reference>
<dbReference type="EMBL" id="JABWUV010000017">
    <property type="protein sequence ID" value="KAF6296212.1"/>
    <property type="molecule type" value="Genomic_DNA"/>
</dbReference>
<proteinExistence type="predicted"/>
<evidence type="ECO:0000313" key="2">
    <source>
        <dbReference type="Proteomes" id="UP000527355"/>
    </source>
</evidence>
<evidence type="ECO:0000313" key="1">
    <source>
        <dbReference type="EMBL" id="KAF6296212.1"/>
    </source>
</evidence>
<comment type="caution">
    <text evidence="1">The sequence shown here is derived from an EMBL/GenBank/DDBJ whole genome shotgun (WGS) entry which is preliminary data.</text>
</comment>
<organism evidence="1 2">
    <name type="scientific">Myotis myotis</name>
    <name type="common">Greater mouse-eared bat</name>
    <name type="synonym">Vespertilio myotis</name>
    <dbReference type="NCBI Taxonomy" id="51298"/>
    <lineage>
        <taxon>Eukaryota</taxon>
        <taxon>Metazoa</taxon>
        <taxon>Chordata</taxon>
        <taxon>Craniata</taxon>
        <taxon>Vertebrata</taxon>
        <taxon>Euteleostomi</taxon>
        <taxon>Mammalia</taxon>
        <taxon>Eutheria</taxon>
        <taxon>Laurasiatheria</taxon>
        <taxon>Chiroptera</taxon>
        <taxon>Yangochiroptera</taxon>
        <taxon>Vespertilionidae</taxon>
        <taxon>Myotis</taxon>
    </lineage>
</organism>
<keyword evidence="2" id="KW-1185">Reference proteome</keyword>
<sequence length="120" mass="13255">MPPKAPSVTSIGHYTTEQMALARLCSDALRTAICFYLLLKYSAAISYGTAFEDSCEHSWEIPSLKCPFIHLLSVAGSLCSDISYFAQLFQNLFHLTQSQFIILHPPPISLPPVSLTLAFC</sequence>
<protein>
    <submittedName>
        <fullName evidence="1">Uncharacterized protein</fullName>
    </submittedName>
</protein>
<name>A0A7J7T6C1_MYOMY</name>